<dbReference type="EMBL" id="PTPZ01000002">
    <property type="protein sequence ID" value="PPZ92262.1"/>
    <property type="molecule type" value="Genomic_DNA"/>
</dbReference>
<reference evidence="2 3" key="1">
    <citation type="submission" date="2018-02" db="EMBL/GenBank/DDBJ databases">
        <title>Draft genome sequence of bacterial isolates from marine environment.</title>
        <authorList>
            <person name="Singh S.K."/>
            <person name="Hill R."/>
            <person name="Major S."/>
            <person name="Cai H."/>
            <person name="Li Y."/>
        </authorList>
    </citation>
    <scope>NUCLEOTIDE SEQUENCE [LARGE SCALE GENOMIC DNA]</scope>
    <source>
        <strain evidence="2 3">IMET F</strain>
    </source>
</reference>
<dbReference type="Pfam" id="PF06114">
    <property type="entry name" value="Peptidase_M78"/>
    <property type="match status" value="1"/>
</dbReference>
<proteinExistence type="predicted"/>
<dbReference type="InterPro" id="IPR010359">
    <property type="entry name" value="IrrE_HExxH"/>
</dbReference>
<organism evidence="2 3">
    <name type="scientific">Cloacibacterium normanense</name>
    <dbReference type="NCBI Taxonomy" id="237258"/>
    <lineage>
        <taxon>Bacteria</taxon>
        <taxon>Pseudomonadati</taxon>
        <taxon>Bacteroidota</taxon>
        <taxon>Flavobacteriia</taxon>
        <taxon>Flavobacteriales</taxon>
        <taxon>Weeksellaceae</taxon>
    </lineage>
</organism>
<dbReference type="InterPro" id="IPR052345">
    <property type="entry name" value="Rad_response_metalloprotease"/>
</dbReference>
<evidence type="ECO:0000313" key="2">
    <source>
        <dbReference type="EMBL" id="PPZ92262.1"/>
    </source>
</evidence>
<gene>
    <name evidence="2" type="ORF">C3729_04640</name>
</gene>
<feature type="domain" description="IrrE N-terminal-like" evidence="1">
    <location>
        <begin position="37"/>
        <end position="167"/>
    </location>
</feature>
<accession>A0A2S7I6Q3</accession>
<comment type="caution">
    <text evidence="2">The sequence shown here is derived from an EMBL/GenBank/DDBJ whole genome shotgun (WGS) entry which is preliminary data.</text>
</comment>
<dbReference type="Gene3D" id="1.10.10.2910">
    <property type="match status" value="1"/>
</dbReference>
<dbReference type="PANTHER" id="PTHR43236">
    <property type="entry name" value="ANTITOXIN HIGA1"/>
    <property type="match status" value="1"/>
</dbReference>
<sequence>MSISKNVVDSTKTFIERNKNSFKSYPINIEEIARNERINIVEHEFNDEASGILVISDENITIGVDKNSGNERKRFTIAHELGHYVLHNERSNMFVDKVFFRKKSDGYTSKEEKIEREANYFAANILMPEKLIFQAVSNLTCDLYEDETVSKLAKDFNVSSSAMLYRLINLGVL</sequence>
<dbReference type="AlphaFoldDB" id="A0A2S7I6Q3"/>
<protein>
    <recommendedName>
        <fullName evidence="1">IrrE N-terminal-like domain-containing protein</fullName>
    </recommendedName>
</protein>
<dbReference type="Proteomes" id="UP000238565">
    <property type="component" value="Unassembled WGS sequence"/>
</dbReference>
<dbReference type="RefSeq" id="WP_104793077.1">
    <property type="nucleotide sequence ID" value="NZ_PTPZ01000002.1"/>
</dbReference>
<name>A0A2S7I6Q3_9FLAO</name>
<dbReference type="PANTHER" id="PTHR43236:SF2">
    <property type="entry name" value="BLL0069 PROTEIN"/>
    <property type="match status" value="1"/>
</dbReference>
<evidence type="ECO:0000259" key="1">
    <source>
        <dbReference type="Pfam" id="PF06114"/>
    </source>
</evidence>
<evidence type="ECO:0000313" key="3">
    <source>
        <dbReference type="Proteomes" id="UP000238565"/>
    </source>
</evidence>